<dbReference type="InterPro" id="IPR036663">
    <property type="entry name" value="Fumarylacetoacetase_C_sf"/>
</dbReference>
<dbReference type="GO" id="GO:0008684">
    <property type="term" value="F:2-oxopent-4-enoate hydratase activity"/>
    <property type="evidence" value="ECO:0007669"/>
    <property type="project" value="TreeGrafter"/>
</dbReference>
<dbReference type="AlphaFoldDB" id="A0A6J7Q1B2"/>
<sequence>MLTDTQILECAQDLYEAELSGIWTEPISNRYEHAEIEDAYAIAIKVCELKLAAGRTVKGHKVGLTSKAMRTLTGASEPDYGFMFDNWFVPEGSRVSRSKMNRPLVEVELAFVLKGPLRGPSVNAADVIRATDFVLPALEIVDSRYNGRGKKMLVDSISDAAACGLVVLGGRPMTLTDIDVRRVSASLLINGDTMESGSAQAVMGNPINAVAWLANKLHEFGVSMEPGNVILSGSFIKAIPFEAGDSIVALFDQLGEVTLMVGD</sequence>
<keyword evidence="1" id="KW-0456">Lyase</keyword>
<organism evidence="4">
    <name type="scientific">freshwater metagenome</name>
    <dbReference type="NCBI Taxonomy" id="449393"/>
    <lineage>
        <taxon>unclassified sequences</taxon>
        <taxon>metagenomes</taxon>
        <taxon>ecological metagenomes</taxon>
    </lineage>
</organism>
<protein>
    <submittedName>
        <fullName evidence="4">Unannotated protein</fullName>
    </submittedName>
</protein>
<feature type="domain" description="Fumarylacetoacetase-like C-terminal" evidence="2">
    <location>
        <begin position="77"/>
        <end position="258"/>
    </location>
</feature>
<reference evidence="4" key="1">
    <citation type="submission" date="2020-05" db="EMBL/GenBank/DDBJ databases">
        <authorList>
            <person name="Chiriac C."/>
            <person name="Salcher M."/>
            <person name="Ghai R."/>
            <person name="Kavagutti S V."/>
        </authorList>
    </citation>
    <scope>NUCLEOTIDE SEQUENCE</scope>
</reference>
<accession>A0A6J7Q1B2</accession>
<dbReference type="GO" id="GO:0005737">
    <property type="term" value="C:cytoplasm"/>
    <property type="evidence" value="ECO:0007669"/>
    <property type="project" value="TreeGrafter"/>
</dbReference>
<proteinExistence type="predicted"/>
<dbReference type="PANTHER" id="PTHR30143:SF0">
    <property type="entry name" value="2-KETO-4-PENTENOATE HYDRATASE"/>
    <property type="match status" value="1"/>
</dbReference>
<dbReference type="InterPro" id="IPR011234">
    <property type="entry name" value="Fumarylacetoacetase-like_C"/>
</dbReference>
<gene>
    <name evidence="3" type="ORF">UFOPK3001_02192</name>
    <name evidence="4" type="ORF">UFOPK3954_02175</name>
</gene>
<dbReference type="InterPro" id="IPR050772">
    <property type="entry name" value="Hydratase-Decarb/MhpD_sf"/>
</dbReference>
<evidence type="ECO:0000313" key="4">
    <source>
        <dbReference type="EMBL" id="CAB5008422.1"/>
    </source>
</evidence>
<dbReference type="Gene3D" id="3.90.850.10">
    <property type="entry name" value="Fumarylacetoacetase-like, C-terminal domain"/>
    <property type="match status" value="1"/>
</dbReference>
<evidence type="ECO:0000313" key="3">
    <source>
        <dbReference type="EMBL" id="CAB4821185.1"/>
    </source>
</evidence>
<evidence type="ECO:0000259" key="2">
    <source>
        <dbReference type="Pfam" id="PF01557"/>
    </source>
</evidence>
<dbReference type="SUPFAM" id="SSF56529">
    <property type="entry name" value="FAH"/>
    <property type="match status" value="1"/>
</dbReference>
<dbReference type="EMBL" id="CAFAAJ010000191">
    <property type="protein sequence ID" value="CAB4821185.1"/>
    <property type="molecule type" value="Genomic_DNA"/>
</dbReference>
<dbReference type="EMBL" id="CAFBON010000302">
    <property type="protein sequence ID" value="CAB5008422.1"/>
    <property type="molecule type" value="Genomic_DNA"/>
</dbReference>
<evidence type="ECO:0000256" key="1">
    <source>
        <dbReference type="ARBA" id="ARBA00023239"/>
    </source>
</evidence>
<dbReference type="Pfam" id="PF01557">
    <property type="entry name" value="FAA_hydrolase"/>
    <property type="match status" value="1"/>
</dbReference>
<name>A0A6J7Q1B2_9ZZZZ</name>
<dbReference type="PANTHER" id="PTHR30143">
    <property type="entry name" value="ACID HYDRATASE"/>
    <property type="match status" value="1"/>
</dbReference>